<dbReference type="Proteomes" id="UP000092993">
    <property type="component" value="Unassembled WGS sequence"/>
</dbReference>
<dbReference type="OrthoDB" id="10004862at2759"/>
<name>A0A1C7MAG7_GRIFR</name>
<dbReference type="STRING" id="5627.A0A1C7MAG7"/>
<organism evidence="2 3">
    <name type="scientific">Grifola frondosa</name>
    <name type="common">Maitake</name>
    <name type="synonym">Polyporus frondosus</name>
    <dbReference type="NCBI Taxonomy" id="5627"/>
    <lineage>
        <taxon>Eukaryota</taxon>
        <taxon>Fungi</taxon>
        <taxon>Dikarya</taxon>
        <taxon>Basidiomycota</taxon>
        <taxon>Agaricomycotina</taxon>
        <taxon>Agaricomycetes</taxon>
        <taxon>Polyporales</taxon>
        <taxon>Grifolaceae</taxon>
        <taxon>Grifola</taxon>
    </lineage>
</organism>
<keyword evidence="3" id="KW-1185">Reference proteome</keyword>
<dbReference type="EMBL" id="LUGG01000007">
    <property type="protein sequence ID" value="OBZ73399.1"/>
    <property type="molecule type" value="Genomic_DNA"/>
</dbReference>
<proteinExistence type="predicted"/>
<protein>
    <submittedName>
        <fullName evidence="2">Uncharacterized protein</fullName>
    </submittedName>
</protein>
<evidence type="ECO:0000256" key="1">
    <source>
        <dbReference type="ARBA" id="ARBA00023002"/>
    </source>
</evidence>
<gene>
    <name evidence="2" type="ORF">A0H81_07066</name>
</gene>
<dbReference type="PROSITE" id="PS51257">
    <property type="entry name" value="PROKAR_LIPOPROTEIN"/>
    <property type="match status" value="1"/>
</dbReference>
<reference evidence="2 3" key="1">
    <citation type="submission" date="2016-03" db="EMBL/GenBank/DDBJ databases">
        <title>Whole genome sequencing of Grifola frondosa 9006-11.</title>
        <authorList>
            <person name="Min B."/>
            <person name="Park H."/>
            <person name="Kim J.-G."/>
            <person name="Cho H."/>
            <person name="Oh Y.-L."/>
            <person name="Kong W.-S."/>
            <person name="Choi I.-G."/>
        </authorList>
    </citation>
    <scope>NUCLEOTIDE SEQUENCE [LARGE SCALE GENOMIC DNA]</scope>
    <source>
        <strain evidence="2 3">9006-11</strain>
    </source>
</reference>
<evidence type="ECO:0000313" key="3">
    <source>
        <dbReference type="Proteomes" id="UP000092993"/>
    </source>
</evidence>
<dbReference type="Pfam" id="PF14027">
    <property type="entry name" value="Questin_oxidase"/>
    <property type="match status" value="1"/>
</dbReference>
<dbReference type="PANTHER" id="PTHR35870:SF1">
    <property type="entry name" value="PROTEIN, PUTATIVE (AFU_ORTHOLOGUE AFUA_5G03330)-RELATED"/>
    <property type="match status" value="1"/>
</dbReference>
<dbReference type="GO" id="GO:0016491">
    <property type="term" value="F:oxidoreductase activity"/>
    <property type="evidence" value="ECO:0007669"/>
    <property type="project" value="UniProtKB-KW"/>
</dbReference>
<dbReference type="AlphaFoldDB" id="A0A1C7MAG7"/>
<keyword evidence="1" id="KW-0560">Oxidoreductase</keyword>
<sequence length="152" mass="16517">MLNRFLAGILHPLIHTGYGCEFGLLGMIAEGLAQTAVHGPTAPVVIHPSLRNLTTSNAPNIHGDVHALSIVARILADPSFSHTSIGLPPPEGEDSSALQRVLRMRGDALLAHVQAWPVDGADAGDVERKIEELFWMNALFLWRRRVGRAAHR</sequence>
<evidence type="ECO:0000313" key="2">
    <source>
        <dbReference type="EMBL" id="OBZ73399.1"/>
    </source>
</evidence>
<dbReference type="InterPro" id="IPR025337">
    <property type="entry name" value="Questin_oxidase-like"/>
</dbReference>
<comment type="caution">
    <text evidence="2">The sequence shown here is derived from an EMBL/GenBank/DDBJ whole genome shotgun (WGS) entry which is preliminary data.</text>
</comment>
<accession>A0A1C7MAG7</accession>
<dbReference type="PANTHER" id="PTHR35870">
    <property type="entry name" value="PROTEIN, PUTATIVE (AFU_ORTHOLOGUE AFUA_5G03330)-RELATED"/>
    <property type="match status" value="1"/>
</dbReference>